<sequence>MAPWRLRITPFQEGALASSDNSVLEVLDRPGSSSSPMPSNARIIEKDGRRFIDADKYLNNLKPWAAGLSNLPDVDHIMAFTGLDLYSGSLPEGAGVVGMAWMRKACTSEKNSINEDMGFIQTTSTAAHELGHKYLE</sequence>
<protein>
    <submittedName>
        <fullName evidence="1">Uncharacterized protein</fullName>
    </submittedName>
</protein>
<evidence type="ECO:0000313" key="1">
    <source>
        <dbReference type="EMBL" id="WAR28940.1"/>
    </source>
</evidence>
<gene>
    <name evidence="1" type="ORF">MAR_002508</name>
</gene>
<reference evidence="1" key="1">
    <citation type="submission" date="2022-11" db="EMBL/GenBank/DDBJ databases">
        <title>Centuries of genome instability and evolution in soft-shell clam transmissible cancer (bioRxiv).</title>
        <authorList>
            <person name="Hart S.F.M."/>
            <person name="Yonemitsu M.A."/>
            <person name="Giersch R.M."/>
            <person name="Beal B.F."/>
            <person name="Arriagada G."/>
            <person name="Davis B.W."/>
            <person name="Ostrander E.A."/>
            <person name="Goff S.P."/>
            <person name="Metzger M.J."/>
        </authorList>
    </citation>
    <scope>NUCLEOTIDE SEQUENCE</scope>
    <source>
        <strain evidence="1">MELC-2E11</strain>
        <tissue evidence="1">Siphon/mantle</tissue>
    </source>
</reference>
<organism evidence="1 2">
    <name type="scientific">Mya arenaria</name>
    <name type="common">Soft-shell clam</name>
    <dbReference type="NCBI Taxonomy" id="6604"/>
    <lineage>
        <taxon>Eukaryota</taxon>
        <taxon>Metazoa</taxon>
        <taxon>Spiralia</taxon>
        <taxon>Lophotrochozoa</taxon>
        <taxon>Mollusca</taxon>
        <taxon>Bivalvia</taxon>
        <taxon>Autobranchia</taxon>
        <taxon>Heteroconchia</taxon>
        <taxon>Euheterodonta</taxon>
        <taxon>Imparidentia</taxon>
        <taxon>Neoheterodontei</taxon>
        <taxon>Myida</taxon>
        <taxon>Myoidea</taxon>
        <taxon>Myidae</taxon>
        <taxon>Mya</taxon>
    </lineage>
</organism>
<dbReference type="Proteomes" id="UP001164746">
    <property type="component" value="Chromosome 16"/>
</dbReference>
<keyword evidence="2" id="KW-1185">Reference proteome</keyword>
<name>A0ABY7G3C9_MYAAR</name>
<proteinExistence type="predicted"/>
<accession>A0ABY7G3C9</accession>
<feature type="non-terminal residue" evidence="1">
    <location>
        <position position="1"/>
    </location>
</feature>
<dbReference type="Gene3D" id="3.40.390.10">
    <property type="entry name" value="Collagenase (Catalytic Domain)"/>
    <property type="match status" value="1"/>
</dbReference>
<dbReference type="SUPFAM" id="SSF55486">
    <property type="entry name" value="Metalloproteases ('zincins'), catalytic domain"/>
    <property type="match status" value="1"/>
</dbReference>
<dbReference type="Pfam" id="PF13582">
    <property type="entry name" value="Reprolysin_3"/>
    <property type="match status" value="1"/>
</dbReference>
<evidence type="ECO:0000313" key="2">
    <source>
        <dbReference type="Proteomes" id="UP001164746"/>
    </source>
</evidence>
<dbReference type="EMBL" id="CP111027">
    <property type="protein sequence ID" value="WAR28940.1"/>
    <property type="molecule type" value="Genomic_DNA"/>
</dbReference>
<dbReference type="InterPro" id="IPR024079">
    <property type="entry name" value="MetalloPept_cat_dom_sf"/>
</dbReference>